<keyword evidence="2" id="KW-1185">Reference proteome</keyword>
<reference evidence="1" key="2">
    <citation type="submission" date="2021-03" db="UniProtKB">
        <authorList>
            <consortium name="EnsemblPlants"/>
        </authorList>
    </citation>
    <scope>IDENTIFICATION</scope>
</reference>
<dbReference type="EnsemblPlants" id="AUR62042996-RA">
    <property type="protein sequence ID" value="AUR62042996-RA:cds"/>
    <property type="gene ID" value="AUR62042996"/>
</dbReference>
<dbReference type="PANTHER" id="PTHR13318:SF101">
    <property type="entry name" value="F-BOX_LRR PROTEIN"/>
    <property type="match status" value="1"/>
</dbReference>
<dbReference type="GO" id="GO:0031146">
    <property type="term" value="P:SCF-dependent proteasomal ubiquitin-dependent protein catabolic process"/>
    <property type="evidence" value="ECO:0007669"/>
    <property type="project" value="TreeGrafter"/>
</dbReference>
<dbReference type="SUPFAM" id="SSF52047">
    <property type="entry name" value="RNI-like"/>
    <property type="match status" value="1"/>
</dbReference>
<accession>A0A803NAH6</accession>
<evidence type="ECO:0000313" key="2">
    <source>
        <dbReference type="Proteomes" id="UP000596660"/>
    </source>
</evidence>
<dbReference type="Gramene" id="AUR62042996-RA">
    <property type="protein sequence ID" value="AUR62042996-RA:cds"/>
    <property type="gene ID" value="AUR62042996"/>
</dbReference>
<dbReference type="InterPro" id="IPR006553">
    <property type="entry name" value="Leu-rich_rpt_Cys-con_subtyp"/>
</dbReference>
<dbReference type="Proteomes" id="UP000596660">
    <property type="component" value="Unplaced"/>
</dbReference>
<dbReference type="GO" id="GO:0019005">
    <property type="term" value="C:SCF ubiquitin ligase complex"/>
    <property type="evidence" value="ECO:0007669"/>
    <property type="project" value="TreeGrafter"/>
</dbReference>
<protein>
    <submittedName>
        <fullName evidence="1">Uncharacterized protein</fullName>
    </submittedName>
</protein>
<dbReference type="PANTHER" id="PTHR13318">
    <property type="entry name" value="PARTNER OF PAIRED, ISOFORM B-RELATED"/>
    <property type="match status" value="1"/>
</dbReference>
<proteinExistence type="predicted"/>
<dbReference type="InterPro" id="IPR032675">
    <property type="entry name" value="LRR_dom_sf"/>
</dbReference>
<evidence type="ECO:0000313" key="1">
    <source>
        <dbReference type="EnsemblPlants" id="AUR62042996-RA:cds"/>
    </source>
</evidence>
<organism evidence="1 2">
    <name type="scientific">Chenopodium quinoa</name>
    <name type="common">Quinoa</name>
    <dbReference type="NCBI Taxonomy" id="63459"/>
    <lineage>
        <taxon>Eukaryota</taxon>
        <taxon>Viridiplantae</taxon>
        <taxon>Streptophyta</taxon>
        <taxon>Embryophyta</taxon>
        <taxon>Tracheophyta</taxon>
        <taxon>Spermatophyta</taxon>
        <taxon>Magnoliopsida</taxon>
        <taxon>eudicotyledons</taxon>
        <taxon>Gunneridae</taxon>
        <taxon>Pentapetalae</taxon>
        <taxon>Caryophyllales</taxon>
        <taxon>Chenopodiaceae</taxon>
        <taxon>Chenopodioideae</taxon>
        <taxon>Atripliceae</taxon>
        <taxon>Chenopodium</taxon>
    </lineage>
</organism>
<reference evidence="1" key="1">
    <citation type="journal article" date="2017" name="Nature">
        <title>The genome of Chenopodium quinoa.</title>
        <authorList>
            <person name="Jarvis D.E."/>
            <person name="Ho Y.S."/>
            <person name="Lightfoot D.J."/>
            <person name="Schmoeckel S.M."/>
            <person name="Li B."/>
            <person name="Borm T.J.A."/>
            <person name="Ohyanagi H."/>
            <person name="Mineta K."/>
            <person name="Michell C.T."/>
            <person name="Saber N."/>
            <person name="Kharbatia N.M."/>
            <person name="Rupper R.R."/>
            <person name="Sharp A.R."/>
            <person name="Dally N."/>
            <person name="Boughton B.A."/>
            <person name="Woo Y.H."/>
            <person name="Gao G."/>
            <person name="Schijlen E.G.W.M."/>
            <person name="Guo X."/>
            <person name="Momin A.A."/>
            <person name="Negrao S."/>
            <person name="Al-Babili S."/>
            <person name="Gehring C."/>
            <person name="Roessner U."/>
            <person name="Jung C."/>
            <person name="Murphy K."/>
            <person name="Arold S.T."/>
            <person name="Gojobori T."/>
            <person name="van der Linden C.G."/>
            <person name="van Loo E.N."/>
            <person name="Jellen E.N."/>
            <person name="Maughan P.J."/>
            <person name="Tester M."/>
        </authorList>
    </citation>
    <scope>NUCLEOTIDE SEQUENCE [LARGE SCALE GENOMIC DNA]</scope>
    <source>
        <strain evidence="1">cv. PI 614886</strain>
    </source>
</reference>
<dbReference type="AlphaFoldDB" id="A0A803NAH6"/>
<dbReference type="Gene3D" id="3.80.10.10">
    <property type="entry name" value="Ribonuclease Inhibitor"/>
    <property type="match status" value="2"/>
</dbReference>
<name>A0A803NAH6_CHEQI</name>
<sequence length="361" mass="40876">MEEIQYDLEQHYNGFFIPLMAELRIKKALDWNPISNWDKPCVRQPSSLSQLCLKNLTNFADQAIESFDEVPDLTRRLISEEFYYLKKMNPRIFKLLCNVADSKEIWLKDCSGFTEEELIDGLQSIRTTYLEVLKLDGCGSSFTDNVVRSLCNISSENLTTLSIRKASLSDMGLQNIITNFKNITSHITYIGVKKIVEFCAHLSELHVSMTPFTMRSLSYISRLNLRKLDFSDQQSVSDVAIAAFMDASGASLIYLNLRHTTTISYHTANAIALKCQNLRILDVSFCLGLTDNELGNIADRCMLLEEIHIMNCHKVTHKFRNGHSNSCLKIIHNGGTNILTHTPSALRFSPSNLATTLSEDN</sequence>
<dbReference type="SMART" id="SM00367">
    <property type="entry name" value="LRR_CC"/>
    <property type="match status" value="4"/>
</dbReference>